<organism evidence="2 4">
    <name type="scientific">Phytophthora rubi</name>
    <dbReference type="NCBI Taxonomy" id="129364"/>
    <lineage>
        <taxon>Eukaryota</taxon>
        <taxon>Sar</taxon>
        <taxon>Stramenopiles</taxon>
        <taxon>Oomycota</taxon>
        <taxon>Peronosporomycetes</taxon>
        <taxon>Peronosporales</taxon>
        <taxon>Peronosporaceae</taxon>
        <taxon>Phytophthora</taxon>
    </lineage>
</organism>
<proteinExistence type="predicted"/>
<dbReference type="Proteomes" id="UP000429607">
    <property type="component" value="Unassembled WGS sequence"/>
</dbReference>
<evidence type="ECO:0000313" key="6">
    <source>
        <dbReference type="Proteomes" id="UP000435112"/>
    </source>
</evidence>
<comment type="caution">
    <text evidence="2">The sequence shown here is derived from an EMBL/GenBank/DDBJ whole genome shotgun (WGS) entry which is preliminary data.</text>
</comment>
<dbReference type="Proteomes" id="UP000435112">
    <property type="component" value="Unassembled WGS sequence"/>
</dbReference>
<keyword evidence="5" id="KW-1185">Reference proteome</keyword>
<name>A0A6A3I038_9STRA</name>
<sequence length="53" mass="5645">MRPKSMVVTSKSLVMRPLPPAIAFAVCGNRGSAFPAGCYACRIVVPVYCNSVQ</sequence>
<dbReference type="EMBL" id="QXFU01003846">
    <property type="protein sequence ID" value="KAE8972367.1"/>
    <property type="molecule type" value="Genomic_DNA"/>
</dbReference>
<evidence type="ECO:0000313" key="1">
    <source>
        <dbReference type="EMBL" id="KAE8972367.1"/>
    </source>
</evidence>
<evidence type="ECO:0000313" key="5">
    <source>
        <dbReference type="Proteomes" id="UP000434957"/>
    </source>
</evidence>
<dbReference type="EMBL" id="QXFV01003852">
    <property type="protein sequence ID" value="KAE8973418.1"/>
    <property type="molecule type" value="Genomic_DNA"/>
</dbReference>
<dbReference type="EMBL" id="QXFT01003903">
    <property type="protein sequence ID" value="KAE9281738.1"/>
    <property type="molecule type" value="Genomic_DNA"/>
</dbReference>
<accession>A0A6A3I038</accession>
<evidence type="ECO:0000313" key="3">
    <source>
        <dbReference type="EMBL" id="KAE9281738.1"/>
    </source>
</evidence>
<reference evidence="4 6" key="1">
    <citation type="submission" date="2018-09" db="EMBL/GenBank/DDBJ databases">
        <title>Genomic investigation of the strawberry pathogen Phytophthora fragariae indicates pathogenicity is determined by transcriptional variation in three key races.</title>
        <authorList>
            <person name="Adams T.M."/>
            <person name="Armitage A.D."/>
            <person name="Sobczyk M.K."/>
            <person name="Bates H.J."/>
            <person name="Dunwell J.M."/>
            <person name="Nellist C.F."/>
            <person name="Harrison R.J."/>
        </authorList>
    </citation>
    <scope>NUCLEOTIDE SEQUENCE [LARGE SCALE GENOMIC DNA]</scope>
    <source>
        <strain evidence="2 4">SCRP249</strain>
        <strain evidence="1 6">SCRP324</strain>
        <strain evidence="3 5">SCRP333</strain>
    </source>
</reference>
<evidence type="ECO:0000313" key="4">
    <source>
        <dbReference type="Proteomes" id="UP000429607"/>
    </source>
</evidence>
<dbReference type="Proteomes" id="UP000434957">
    <property type="component" value="Unassembled WGS sequence"/>
</dbReference>
<gene>
    <name evidence="2" type="ORF">PR001_g26313</name>
    <name evidence="1" type="ORF">PR002_g26536</name>
    <name evidence="3" type="ORF">PR003_g27593</name>
</gene>
<protein>
    <submittedName>
        <fullName evidence="2">Uncharacterized protein</fullName>
    </submittedName>
</protein>
<evidence type="ECO:0000313" key="2">
    <source>
        <dbReference type="EMBL" id="KAE8973418.1"/>
    </source>
</evidence>
<dbReference type="AlphaFoldDB" id="A0A6A3I038"/>